<name>A0A432UYX7_9HYPH</name>
<gene>
    <name evidence="1" type="ORF">EET67_25305</name>
</gene>
<dbReference type="OrthoDB" id="8099442at2"/>
<dbReference type="EMBL" id="RKST01000087">
    <property type="protein sequence ID" value="RUM95091.1"/>
    <property type="molecule type" value="Genomic_DNA"/>
</dbReference>
<comment type="caution">
    <text evidence="1">The sequence shown here is derived from an EMBL/GenBank/DDBJ whole genome shotgun (WGS) entry which is preliminary data.</text>
</comment>
<dbReference type="Proteomes" id="UP000281647">
    <property type="component" value="Unassembled WGS sequence"/>
</dbReference>
<dbReference type="AlphaFoldDB" id="A0A432UYX7"/>
<keyword evidence="2" id="KW-1185">Reference proteome</keyword>
<evidence type="ECO:0000313" key="1">
    <source>
        <dbReference type="EMBL" id="RUM95091.1"/>
    </source>
</evidence>
<proteinExistence type="predicted"/>
<accession>A0A432UYX7</accession>
<reference evidence="1 2" key="1">
    <citation type="submission" date="2018-11" db="EMBL/GenBank/DDBJ databases">
        <title>Pseudaminobacter arsenicus sp. nov., an arsenic-resistant bacterium isolated from arsenic-rich aquifers.</title>
        <authorList>
            <person name="Mu Y."/>
        </authorList>
    </citation>
    <scope>NUCLEOTIDE SEQUENCE [LARGE SCALE GENOMIC DNA]</scope>
    <source>
        <strain evidence="1 2">CB3</strain>
    </source>
</reference>
<dbReference type="RefSeq" id="WP_128628913.1">
    <property type="nucleotide sequence ID" value="NZ_RKST01000087.1"/>
</dbReference>
<organism evidence="1 2">
    <name type="scientific">Borborobacter arsenicus</name>
    <dbReference type="NCBI Taxonomy" id="1851146"/>
    <lineage>
        <taxon>Bacteria</taxon>
        <taxon>Pseudomonadati</taxon>
        <taxon>Pseudomonadota</taxon>
        <taxon>Alphaproteobacteria</taxon>
        <taxon>Hyphomicrobiales</taxon>
        <taxon>Phyllobacteriaceae</taxon>
        <taxon>Borborobacter</taxon>
    </lineage>
</organism>
<evidence type="ECO:0000313" key="2">
    <source>
        <dbReference type="Proteomes" id="UP000281647"/>
    </source>
</evidence>
<protein>
    <submittedName>
        <fullName evidence="1">Uncharacterized protein</fullName>
    </submittedName>
</protein>
<sequence length="212" mass="22625">MEARIAPTTMGVLAANLDCVETVLAALEAGRRLTVKQVKAIAGVGGATPKTAADLANTGGIAGLRNLARAKANFGISQFVDRLTAIIHDIEEALKPADKGKRVLKGALAKKIEVPARFARTELENIALFIEPNVLNSTAPHVMKFPEGSKWRQLADLLWDLGGQAQWNPDLVPWLSGHVVPLLQWAIGKGPRYDNGNVMIPLESGAGRKSGL</sequence>